<feature type="coiled-coil region" evidence="7">
    <location>
        <begin position="43"/>
        <end position="70"/>
    </location>
</feature>
<keyword evidence="2" id="KW-0728">SH3 domain</keyword>
<evidence type="ECO:0000313" key="10">
    <source>
        <dbReference type="EMBL" id="CAH0393058.1"/>
    </source>
</evidence>
<dbReference type="InterPro" id="IPR036770">
    <property type="entry name" value="Ankyrin_rpt-contain_sf"/>
</dbReference>
<dbReference type="SMART" id="SM00326">
    <property type="entry name" value="SH3"/>
    <property type="match status" value="1"/>
</dbReference>
<evidence type="ECO:0000256" key="7">
    <source>
        <dbReference type="SAM" id="Coils"/>
    </source>
</evidence>
<evidence type="ECO:0000256" key="2">
    <source>
        <dbReference type="ARBA" id="ARBA00022443"/>
    </source>
</evidence>
<feature type="compositionally biased region" description="Low complexity" evidence="8">
    <location>
        <begin position="489"/>
        <end position="506"/>
    </location>
</feature>
<feature type="compositionally biased region" description="Polar residues" evidence="8">
    <location>
        <begin position="857"/>
        <end position="868"/>
    </location>
</feature>
<dbReference type="PANTHER" id="PTHR24131">
    <property type="entry name" value="APOPTOSIS-STIMULATING OF P53 PROTEIN"/>
    <property type="match status" value="1"/>
</dbReference>
<dbReference type="FunFam" id="1.25.40.20:FF:000008">
    <property type="entry name" value="Apoptosis-stimulating of p53 protein 2 isoform 1"/>
    <property type="match status" value="1"/>
</dbReference>
<feature type="compositionally biased region" description="Basic and acidic residues" evidence="8">
    <location>
        <begin position="214"/>
        <end position="223"/>
    </location>
</feature>
<dbReference type="CDD" id="cd11807">
    <property type="entry name" value="SH3_ASPP"/>
    <property type="match status" value="1"/>
</dbReference>
<feature type="region of interest" description="Disordered" evidence="8">
    <location>
        <begin position="574"/>
        <end position="643"/>
    </location>
</feature>
<feature type="region of interest" description="Disordered" evidence="8">
    <location>
        <begin position="448"/>
        <end position="506"/>
    </location>
</feature>
<feature type="compositionally biased region" description="Basic and acidic residues" evidence="8">
    <location>
        <begin position="746"/>
        <end position="755"/>
    </location>
</feature>
<keyword evidence="3" id="KW-0053">Apoptosis</keyword>
<feature type="compositionally biased region" description="Low complexity" evidence="8">
    <location>
        <begin position="418"/>
        <end position="429"/>
    </location>
</feature>
<organism evidence="10 11">
    <name type="scientific">Bemisia tabaci</name>
    <name type="common">Sweetpotato whitefly</name>
    <name type="synonym">Aleurodes tabaci</name>
    <dbReference type="NCBI Taxonomy" id="7038"/>
    <lineage>
        <taxon>Eukaryota</taxon>
        <taxon>Metazoa</taxon>
        <taxon>Ecdysozoa</taxon>
        <taxon>Arthropoda</taxon>
        <taxon>Hexapoda</taxon>
        <taxon>Insecta</taxon>
        <taxon>Pterygota</taxon>
        <taxon>Neoptera</taxon>
        <taxon>Paraneoptera</taxon>
        <taxon>Hemiptera</taxon>
        <taxon>Sternorrhyncha</taxon>
        <taxon>Aleyrodoidea</taxon>
        <taxon>Aleyrodidae</taxon>
        <taxon>Aleyrodinae</taxon>
        <taxon>Bemisia</taxon>
    </lineage>
</organism>
<accession>A0A9P0AHM1</accession>
<sequence>MSFMSFSVPSGIGASISPRILTFVASARCSDGASDLKSIRALFNEKEKELSMAVAKVEELTLQLEDLKKGRGTIPSPPSAAAIELDKLRRELMYRNKLNEQQSVRLTQQREALALRQEEVSAVDRRISELQDRLQRKRLSNQQLAEQLQNAGTKPNDQVRNTLSSSALQHHQLKYQDQMSSCPSVPLYRSTLLQKQSSSDRLGEPMNQVPSNKSSDKDSDFLKKVNNNNNNNSSNNNIINNNNIYQLSNSVNQRKLSHDDFQTNNSHSKSALSEITSTKLISNYNVNSNQNKCPINDHIANNNLINRTGLTNVEPKLSPNSNDRLSEFSVSKSDPKYQTLPYNTKFTLDYNSSTQKFSSSVRKPGEGNESVMTENMEKNQGQNIHSVHTSSNKAQSSAVLNQNQSKIPPPPLPPPSSASPASSSSSSSSVNLAPRVYSLSGPMASSLLTRGQPVGGASSTTSSTTSLATTSSSAGSSTNNNQQPDEKSPSSFQSVSLSSATSASNNQHSASFPSAYSFSSLPSFHLSSPSMSVYAGSIFSLPSTPLCSGSGYPKKPVSTVIPTSIQQMTSPIYQTSSTKVHPVQPQTLSSTPQGILRDLKLGSPQNSSTPNSTPDSVHNKPALPPKPALPGKPTPPPPPRQSALWTTYQENAENQRLFSEQMNESCRLTQLEFLDINNRLTEKRPKPVVDTSSEAVDTALNVLRGSVNFSSRGSSVTDQNNAKNKSESQSESNLPLPPPPPADQSTEDRRMDKQLIKPWPSIGKKQSSEQNHNKNENSADCSPDSTNSEVMNVHVSLNRRIEMPPAFFFPENATPPADLVASVNQESYDKVDHSIPKHNCDDILSNKLRSEIKENGSAGSDTSQENAFSSETSNESQEESKVISRIKKGNLKGNGTTNGLKRRVSFDPLALLLDASLEGELELVMKTATQVKDPSAANDEGITALHNAICAGHIDIVRFLVQFGCDVNAQDSDGWTPLHCAASCNNVAMVRFLVEHGACIFAQTLSDHETAAEKCEEDEEGFDGCSEFLYSVQEKLGILNNGAVYAVFDYEAHNADELSFREGDRLIVLRKGDECEKEWWWSRLNDREGYIPRNLLGLYPRVRPNKAAE</sequence>
<feature type="region of interest" description="Disordered" evidence="8">
    <location>
        <begin position="380"/>
        <end position="429"/>
    </location>
</feature>
<feature type="region of interest" description="Disordered" evidence="8">
    <location>
        <begin position="197"/>
        <end position="240"/>
    </location>
</feature>
<dbReference type="GO" id="GO:0006915">
    <property type="term" value="P:apoptotic process"/>
    <property type="evidence" value="ECO:0007669"/>
    <property type="project" value="UniProtKB-KW"/>
</dbReference>
<dbReference type="Pfam" id="PF00018">
    <property type="entry name" value="SH3_1"/>
    <property type="match status" value="1"/>
</dbReference>
<dbReference type="GO" id="GO:0005634">
    <property type="term" value="C:nucleus"/>
    <property type="evidence" value="ECO:0007669"/>
    <property type="project" value="UniProtKB-SubCell"/>
</dbReference>
<dbReference type="Pfam" id="PF12796">
    <property type="entry name" value="Ank_2"/>
    <property type="match status" value="1"/>
</dbReference>
<dbReference type="InterPro" id="IPR002110">
    <property type="entry name" value="Ankyrin_rpt"/>
</dbReference>
<dbReference type="InterPro" id="IPR001452">
    <property type="entry name" value="SH3_domain"/>
</dbReference>
<feature type="region of interest" description="Disordered" evidence="8">
    <location>
        <begin position="709"/>
        <end position="787"/>
    </location>
</feature>
<comment type="subcellular location">
    <subcellularLocation>
        <location evidence="1">Nucleus</location>
    </subcellularLocation>
</comment>
<reference evidence="10" key="1">
    <citation type="submission" date="2021-12" db="EMBL/GenBank/DDBJ databases">
        <authorList>
            <person name="King R."/>
        </authorList>
    </citation>
    <scope>NUCLEOTIDE SEQUENCE</scope>
</reference>
<feature type="compositionally biased region" description="Polar residues" evidence="8">
    <location>
        <begin position="778"/>
        <end position="787"/>
    </location>
</feature>
<dbReference type="Proteomes" id="UP001152759">
    <property type="component" value="Chromosome 7"/>
</dbReference>
<dbReference type="SUPFAM" id="SSF48403">
    <property type="entry name" value="Ankyrin repeat"/>
    <property type="match status" value="1"/>
</dbReference>
<keyword evidence="11" id="KW-1185">Reference proteome</keyword>
<keyword evidence="4" id="KW-0677">Repeat</keyword>
<feature type="compositionally biased region" description="Polar residues" evidence="8">
    <location>
        <begin position="709"/>
        <end position="733"/>
    </location>
</feature>
<evidence type="ECO:0000256" key="8">
    <source>
        <dbReference type="SAM" id="MobiDB-lite"/>
    </source>
</evidence>
<evidence type="ECO:0000313" key="11">
    <source>
        <dbReference type="Proteomes" id="UP001152759"/>
    </source>
</evidence>
<keyword evidence="6" id="KW-0539">Nucleus</keyword>
<evidence type="ECO:0000256" key="6">
    <source>
        <dbReference type="ARBA" id="ARBA00023242"/>
    </source>
</evidence>
<feature type="compositionally biased region" description="Low complexity" evidence="8">
    <location>
        <begin position="224"/>
        <end position="240"/>
    </location>
</feature>
<feature type="compositionally biased region" description="Low complexity" evidence="8">
    <location>
        <begin position="603"/>
        <end position="616"/>
    </location>
</feature>
<dbReference type="GO" id="GO:0002039">
    <property type="term" value="F:p53 binding"/>
    <property type="evidence" value="ECO:0007669"/>
    <property type="project" value="InterPro"/>
</dbReference>
<feature type="domain" description="SH3" evidence="9">
    <location>
        <begin position="1042"/>
        <end position="1100"/>
    </location>
</feature>
<feature type="region of interest" description="Disordered" evidence="8">
    <location>
        <begin position="313"/>
        <end position="338"/>
    </location>
</feature>
<dbReference type="SMART" id="SM00248">
    <property type="entry name" value="ANK"/>
    <property type="match status" value="2"/>
</dbReference>
<feature type="compositionally biased region" description="Polar residues" evidence="8">
    <location>
        <begin position="380"/>
        <end position="406"/>
    </location>
</feature>
<dbReference type="GO" id="GO:0042981">
    <property type="term" value="P:regulation of apoptotic process"/>
    <property type="evidence" value="ECO:0007669"/>
    <property type="project" value="InterPro"/>
</dbReference>
<feature type="compositionally biased region" description="Pro residues" evidence="8">
    <location>
        <begin position="622"/>
        <end position="640"/>
    </location>
</feature>
<dbReference type="PANTHER" id="PTHR24131:SF10">
    <property type="entry name" value="ANKYRIN-REPEAT, SH3-DOMAIN, AND PROLINE-RICH-REGION CONTAINING PROTEIN, ISOFORM B"/>
    <property type="match status" value="1"/>
</dbReference>
<name>A0A9P0AHM1_BEMTA</name>
<keyword evidence="5" id="KW-0040">ANK repeat</keyword>
<evidence type="ECO:0000256" key="1">
    <source>
        <dbReference type="ARBA" id="ARBA00004123"/>
    </source>
</evidence>
<feature type="compositionally biased region" description="Polar residues" evidence="8">
    <location>
        <begin position="318"/>
        <end position="332"/>
    </location>
</feature>
<feature type="compositionally biased region" description="Low complexity" evidence="8">
    <location>
        <begin position="455"/>
        <end position="478"/>
    </location>
</feature>
<dbReference type="EMBL" id="OU963868">
    <property type="protein sequence ID" value="CAH0393058.1"/>
    <property type="molecule type" value="Genomic_DNA"/>
</dbReference>
<proteinExistence type="predicted"/>
<dbReference type="SUPFAM" id="SSF50044">
    <property type="entry name" value="SH3-domain"/>
    <property type="match status" value="1"/>
</dbReference>
<dbReference type="InterPro" id="IPR047163">
    <property type="entry name" value="ASPP1/2"/>
</dbReference>
<feature type="compositionally biased region" description="Polar residues" evidence="8">
    <location>
        <begin position="574"/>
        <end position="593"/>
    </location>
</feature>
<evidence type="ECO:0000259" key="9">
    <source>
        <dbReference type="SMART" id="SM00326"/>
    </source>
</evidence>
<dbReference type="AlphaFoldDB" id="A0A9P0AHM1"/>
<dbReference type="InterPro" id="IPR036028">
    <property type="entry name" value="SH3-like_dom_sf"/>
</dbReference>
<gene>
    <name evidence="10" type="ORF">BEMITA_LOCUS11506</name>
</gene>
<evidence type="ECO:0000256" key="5">
    <source>
        <dbReference type="ARBA" id="ARBA00023043"/>
    </source>
</evidence>
<protein>
    <recommendedName>
        <fullName evidence="9">SH3 domain-containing protein</fullName>
    </recommendedName>
</protein>
<evidence type="ECO:0000256" key="4">
    <source>
        <dbReference type="ARBA" id="ARBA00022737"/>
    </source>
</evidence>
<feature type="region of interest" description="Disordered" evidence="8">
    <location>
        <begin position="854"/>
        <end position="890"/>
    </location>
</feature>
<dbReference type="Gene3D" id="1.25.40.20">
    <property type="entry name" value="Ankyrin repeat-containing domain"/>
    <property type="match status" value="1"/>
</dbReference>
<keyword evidence="7" id="KW-0175">Coiled coil</keyword>
<feature type="compositionally biased region" description="Pro residues" evidence="8">
    <location>
        <begin position="407"/>
        <end position="417"/>
    </location>
</feature>
<dbReference type="PRINTS" id="PR00452">
    <property type="entry name" value="SH3DOMAIN"/>
</dbReference>
<evidence type="ECO:0000256" key="3">
    <source>
        <dbReference type="ARBA" id="ARBA00022703"/>
    </source>
</evidence>